<dbReference type="EMBL" id="CACRXK020000243">
    <property type="protein sequence ID" value="CAB3979955.1"/>
    <property type="molecule type" value="Genomic_DNA"/>
</dbReference>
<name>A0A6S7FJS1_PARCT</name>
<dbReference type="Proteomes" id="UP001152795">
    <property type="component" value="Unassembled WGS sequence"/>
</dbReference>
<accession>A0A6S7FJS1</accession>
<sequence length="266" mass="30334">MAPTKVRRNFCWTTEMVENLIDFLSVYKSSMEYKSLDFDADKSAQYKHLRQEMAKLYADEDKVLFGPVREVLPIENIDELSNEEKAEVKTKQVHQRELISKGYNRIVEKIWGGSANTEPLSFGVSSERLNSEGDGHQDLQNNKHKHLEKNLSAAERDKILINESKEEKEARQNFTAVMKKSNQCFMKAMECMSKSMQDVGAGISWSMEMLAHVASGNNLHPQFPVNQNIFNQGIQPNYPASVPARVASLYGTKSLFALFLFFSNPR</sequence>
<proteinExistence type="predicted"/>
<evidence type="ECO:0000313" key="1">
    <source>
        <dbReference type="EMBL" id="CAB3979955.1"/>
    </source>
</evidence>
<reference evidence="1" key="1">
    <citation type="submission" date="2020-04" db="EMBL/GenBank/DDBJ databases">
        <authorList>
            <person name="Alioto T."/>
            <person name="Alioto T."/>
            <person name="Gomez Garrido J."/>
        </authorList>
    </citation>
    <scope>NUCLEOTIDE SEQUENCE</scope>
    <source>
        <strain evidence="1">A484AB</strain>
    </source>
</reference>
<gene>
    <name evidence="1" type="ORF">PACLA_8A053967</name>
</gene>
<dbReference type="AlphaFoldDB" id="A0A6S7FJS1"/>
<evidence type="ECO:0000313" key="2">
    <source>
        <dbReference type="Proteomes" id="UP001152795"/>
    </source>
</evidence>
<comment type="caution">
    <text evidence="1">The sequence shown here is derived from an EMBL/GenBank/DDBJ whole genome shotgun (WGS) entry which is preliminary data.</text>
</comment>
<organism evidence="1 2">
    <name type="scientific">Paramuricea clavata</name>
    <name type="common">Red gorgonian</name>
    <name type="synonym">Violescent sea-whip</name>
    <dbReference type="NCBI Taxonomy" id="317549"/>
    <lineage>
        <taxon>Eukaryota</taxon>
        <taxon>Metazoa</taxon>
        <taxon>Cnidaria</taxon>
        <taxon>Anthozoa</taxon>
        <taxon>Octocorallia</taxon>
        <taxon>Malacalcyonacea</taxon>
        <taxon>Plexauridae</taxon>
        <taxon>Paramuricea</taxon>
    </lineage>
</organism>
<protein>
    <submittedName>
        <fullName evidence="1">Uncharacterized protein</fullName>
    </submittedName>
</protein>
<keyword evidence="2" id="KW-1185">Reference proteome</keyword>